<reference evidence="1 2" key="1">
    <citation type="submission" date="2019-02" db="EMBL/GenBank/DDBJ databases">
        <title>Genomic Encyclopedia of Type Strains, Phase IV (KMG-IV): sequencing the most valuable type-strain genomes for metagenomic binning, comparative biology and taxonomic classification.</title>
        <authorList>
            <person name="Goeker M."/>
        </authorList>
    </citation>
    <scope>NUCLEOTIDE SEQUENCE [LARGE SCALE GENOMIC DNA]</scope>
    <source>
        <strain evidence="1 2">DSM 101727</strain>
    </source>
</reference>
<protein>
    <submittedName>
        <fullName evidence="1">Winged helix DNA-binding protein</fullName>
    </submittedName>
</protein>
<dbReference type="OrthoDB" id="9148135at2"/>
<name>A0A4Q7KUN2_9PSEU</name>
<proteinExistence type="predicted"/>
<dbReference type="RefSeq" id="WP_130343727.1">
    <property type="nucleotide sequence ID" value="NZ_SGWQ01000003.1"/>
</dbReference>
<evidence type="ECO:0000313" key="1">
    <source>
        <dbReference type="EMBL" id="RZS40708.1"/>
    </source>
</evidence>
<accession>A0A4Q7KUN2</accession>
<keyword evidence="1" id="KW-0238">DNA-binding</keyword>
<sequence length="347" mass="36573">MHEDGSLAARAAAQGLAARGSDVAEAVRRVVALQGQDVRASRLAVRARTAGLTASDVDDAIAARKVVRTWAMRGTLHLLAAEDVRWIVGLLGPRFAHRTRGRREQLGLDESSTARGVAALTEVLSGAGPLTRAKIVSRLAGHGVVLDPKSQAPAHLLGYAALTGVLCRGPEAPKDESTYVLLDEWLPPAPVIDEEEALVRLASRYLVGHAPADAADFATWAGLPLGRARSAFTAIGDHDRPAASVPERGVVRLLGHFDAYLLGYASRVPAVPPEHDRKIQSGGGFVMPAVCVDGRVVGTWRLDRSGGRGTVSVQPFGVVGSAVRQALCDDADDVSRFLGIEVDLAIP</sequence>
<dbReference type="AlphaFoldDB" id="A0A4Q7KUN2"/>
<dbReference type="PANTHER" id="PTHR38479">
    <property type="entry name" value="LMO0824 PROTEIN"/>
    <property type="match status" value="1"/>
</dbReference>
<organism evidence="1 2">
    <name type="scientific">Herbihabitans rhizosphaerae</name>
    <dbReference type="NCBI Taxonomy" id="1872711"/>
    <lineage>
        <taxon>Bacteria</taxon>
        <taxon>Bacillati</taxon>
        <taxon>Actinomycetota</taxon>
        <taxon>Actinomycetes</taxon>
        <taxon>Pseudonocardiales</taxon>
        <taxon>Pseudonocardiaceae</taxon>
        <taxon>Herbihabitans</taxon>
    </lineage>
</organism>
<comment type="caution">
    <text evidence="1">The sequence shown here is derived from an EMBL/GenBank/DDBJ whole genome shotgun (WGS) entry which is preliminary data.</text>
</comment>
<dbReference type="InterPro" id="IPR009351">
    <property type="entry name" value="AlkZ-like"/>
</dbReference>
<gene>
    <name evidence="1" type="ORF">EV193_10319</name>
</gene>
<dbReference type="GO" id="GO:0003677">
    <property type="term" value="F:DNA binding"/>
    <property type="evidence" value="ECO:0007669"/>
    <property type="project" value="UniProtKB-KW"/>
</dbReference>
<dbReference type="EMBL" id="SGWQ01000003">
    <property type="protein sequence ID" value="RZS40708.1"/>
    <property type="molecule type" value="Genomic_DNA"/>
</dbReference>
<keyword evidence="2" id="KW-1185">Reference proteome</keyword>
<dbReference type="PANTHER" id="PTHR38479:SF2">
    <property type="entry name" value="WINGED HELIX DNA-BINDING DOMAIN-CONTAINING PROTEIN"/>
    <property type="match status" value="1"/>
</dbReference>
<dbReference type="Pfam" id="PF06224">
    <property type="entry name" value="AlkZ-like"/>
    <property type="match status" value="1"/>
</dbReference>
<dbReference type="Proteomes" id="UP000294257">
    <property type="component" value="Unassembled WGS sequence"/>
</dbReference>
<evidence type="ECO:0000313" key="2">
    <source>
        <dbReference type="Proteomes" id="UP000294257"/>
    </source>
</evidence>